<dbReference type="CDD" id="cd12797">
    <property type="entry name" value="M23_peptidase"/>
    <property type="match status" value="1"/>
</dbReference>
<dbReference type="GO" id="GO:0004222">
    <property type="term" value="F:metalloendopeptidase activity"/>
    <property type="evidence" value="ECO:0007669"/>
    <property type="project" value="TreeGrafter"/>
</dbReference>
<dbReference type="Proteomes" id="UP000318199">
    <property type="component" value="Unassembled WGS sequence"/>
</dbReference>
<dbReference type="PANTHER" id="PTHR21666">
    <property type="entry name" value="PEPTIDASE-RELATED"/>
    <property type="match status" value="1"/>
</dbReference>
<keyword evidence="1" id="KW-0812">Transmembrane</keyword>
<evidence type="ECO:0000259" key="2">
    <source>
        <dbReference type="Pfam" id="PF01551"/>
    </source>
</evidence>
<dbReference type="AlphaFoldDB" id="A0A562ZHV2"/>
<dbReference type="SUPFAM" id="SSF51261">
    <property type="entry name" value="Duplicated hybrid motif"/>
    <property type="match status" value="1"/>
</dbReference>
<dbReference type="InterPro" id="IPR011055">
    <property type="entry name" value="Dup_hybrid_motif"/>
</dbReference>
<sequence>MPRPPRARARLEGVGSWAVSQKDEGTSVHFIITDAWLAKSRAVHLSGTKLVLALFTLSLALMMLAAGLYHWVFLKGAREGWPVIGTLVKLVVKDEFEQRDRFMRENLDAMARKLGEMQAKMAQLEALGVRVSGLAGVNPEEIKSAPGRGGVLVEGRSLTMEELQATLSDLDQLSNQRNDLFTVMESRLFDQRIKKMMIPTQQPVQAGNLGSAFGWRIDPFTGRSALHTGLDFQADPGTPILAAAGGVVVTAEVHPAYGNMVEVDHGNDLITRYAHASRLHVKKGDLVKRGQKIAEVGSSGRSTGPHLHFEVMVQGVYQDPNKFLTAGRALPALAAVAPAAVAPAPALQMPSRR</sequence>
<dbReference type="InterPro" id="IPR016047">
    <property type="entry name" value="M23ase_b-sheet_dom"/>
</dbReference>
<keyword evidence="1" id="KW-0472">Membrane</keyword>
<proteinExistence type="predicted"/>
<reference evidence="3 4" key="1">
    <citation type="submission" date="2019-07" db="EMBL/GenBank/DDBJ databases">
        <title>Caenimonas sedimenti sp. nov., isolated from activated sludge.</title>
        <authorList>
            <person name="Xu J."/>
        </authorList>
    </citation>
    <scope>NUCLEOTIDE SEQUENCE [LARGE SCALE GENOMIC DNA]</scope>
    <source>
        <strain evidence="3 4">HX-9-20</strain>
    </source>
</reference>
<dbReference type="FunFam" id="2.70.70.10:FF:000006">
    <property type="entry name" value="M23 family peptidase"/>
    <property type="match status" value="1"/>
</dbReference>
<feature type="transmembrane region" description="Helical" evidence="1">
    <location>
        <begin position="50"/>
        <end position="72"/>
    </location>
</feature>
<accession>A0A562ZHV2</accession>
<dbReference type="Pfam" id="PF01551">
    <property type="entry name" value="Peptidase_M23"/>
    <property type="match status" value="1"/>
</dbReference>
<dbReference type="OrthoDB" id="9815245at2"/>
<feature type="domain" description="M23ase beta-sheet core" evidence="2">
    <location>
        <begin position="226"/>
        <end position="320"/>
    </location>
</feature>
<evidence type="ECO:0000256" key="1">
    <source>
        <dbReference type="SAM" id="Phobius"/>
    </source>
</evidence>
<keyword evidence="4" id="KW-1185">Reference proteome</keyword>
<keyword evidence="1" id="KW-1133">Transmembrane helix</keyword>
<protein>
    <submittedName>
        <fullName evidence="3">M23 family metallopeptidase</fullName>
    </submittedName>
</protein>
<comment type="caution">
    <text evidence="3">The sequence shown here is derived from an EMBL/GenBank/DDBJ whole genome shotgun (WGS) entry which is preliminary data.</text>
</comment>
<gene>
    <name evidence="3" type="ORF">FN976_24965</name>
</gene>
<dbReference type="InterPro" id="IPR050570">
    <property type="entry name" value="Cell_wall_metabolism_enzyme"/>
</dbReference>
<dbReference type="PANTHER" id="PTHR21666:SF270">
    <property type="entry name" value="MUREIN HYDROLASE ACTIVATOR ENVC"/>
    <property type="match status" value="1"/>
</dbReference>
<evidence type="ECO:0000313" key="3">
    <source>
        <dbReference type="EMBL" id="TWO67885.1"/>
    </source>
</evidence>
<dbReference type="EMBL" id="VOBQ01000022">
    <property type="protein sequence ID" value="TWO67885.1"/>
    <property type="molecule type" value="Genomic_DNA"/>
</dbReference>
<name>A0A562ZHV2_9BURK</name>
<dbReference type="Gene3D" id="2.70.70.10">
    <property type="entry name" value="Glucose Permease (Domain IIA)"/>
    <property type="match status" value="1"/>
</dbReference>
<organism evidence="3 4">
    <name type="scientific">Caenimonas sedimenti</name>
    <dbReference type="NCBI Taxonomy" id="2596921"/>
    <lineage>
        <taxon>Bacteria</taxon>
        <taxon>Pseudomonadati</taxon>
        <taxon>Pseudomonadota</taxon>
        <taxon>Betaproteobacteria</taxon>
        <taxon>Burkholderiales</taxon>
        <taxon>Comamonadaceae</taxon>
        <taxon>Caenimonas</taxon>
    </lineage>
</organism>
<evidence type="ECO:0000313" key="4">
    <source>
        <dbReference type="Proteomes" id="UP000318199"/>
    </source>
</evidence>